<dbReference type="EMBL" id="AOEX01000062">
    <property type="protein sequence ID" value="EME59846.1"/>
    <property type="molecule type" value="Genomic_DNA"/>
</dbReference>
<proteinExistence type="predicted"/>
<feature type="transmembrane region" description="Helical" evidence="2">
    <location>
        <begin position="84"/>
        <end position="102"/>
    </location>
</feature>
<feature type="transmembrane region" description="Helical" evidence="2">
    <location>
        <begin position="50"/>
        <end position="72"/>
    </location>
</feature>
<evidence type="ECO:0000259" key="3">
    <source>
        <dbReference type="Pfam" id="PF03779"/>
    </source>
</evidence>
<reference evidence="4 5" key="1">
    <citation type="journal article" date="2013" name="Genome Announc.">
        <title>Draft Genome Sequence of Rhodococcus ruber Strain BKS 20-38.</title>
        <authorList>
            <person name="Bala M."/>
            <person name="Kumar S."/>
            <person name="Raghava G.P."/>
            <person name="Mayilraj S."/>
        </authorList>
    </citation>
    <scope>NUCLEOTIDE SEQUENCE [LARGE SCALE GENOMIC DNA]</scope>
    <source>
        <strain evidence="4 5">BKS 20-38</strain>
    </source>
</reference>
<sequence>MTSSHRLPTGPFPRPEARGPRRVVEHLTPGPAEDPDQNLRRHQRLPGPQTPGMVSTILLFFGDWVAMSPFLWHEPGTEFWSAARWNEIVVGAAVAVLGLTRLTRPLRVLTATVAGVLAGGWLLLSPILFDYGFGSEATPATVNDVLAGLTVLAVTILGHVDARAALTATDDAE</sequence>
<keyword evidence="2" id="KW-1133">Transmembrane helix</keyword>
<feature type="region of interest" description="Disordered" evidence="1">
    <location>
        <begin position="1"/>
        <end position="49"/>
    </location>
</feature>
<keyword evidence="5" id="KW-1185">Reference proteome</keyword>
<evidence type="ECO:0000256" key="1">
    <source>
        <dbReference type="SAM" id="MobiDB-lite"/>
    </source>
</evidence>
<evidence type="ECO:0000256" key="2">
    <source>
        <dbReference type="SAM" id="Phobius"/>
    </source>
</evidence>
<dbReference type="InterPro" id="IPR005530">
    <property type="entry name" value="SPW"/>
</dbReference>
<feature type="domain" description="SPW repeat-containing integral membrane" evidence="3">
    <location>
        <begin position="56"/>
        <end position="154"/>
    </location>
</feature>
<evidence type="ECO:0000313" key="4">
    <source>
        <dbReference type="EMBL" id="EME59846.1"/>
    </source>
</evidence>
<keyword evidence="2" id="KW-0812">Transmembrane</keyword>
<dbReference type="RefSeq" id="WP_003937984.1">
    <property type="nucleotide sequence ID" value="NZ_AOEX01000062.1"/>
</dbReference>
<feature type="compositionally biased region" description="Basic and acidic residues" evidence="1">
    <location>
        <begin position="15"/>
        <end position="25"/>
    </location>
</feature>
<dbReference type="AlphaFoldDB" id="M2XFP2"/>
<protein>
    <recommendedName>
        <fullName evidence="3">SPW repeat-containing integral membrane domain-containing protein</fullName>
    </recommendedName>
</protein>
<feature type="transmembrane region" description="Helical" evidence="2">
    <location>
        <begin position="109"/>
        <end position="129"/>
    </location>
</feature>
<keyword evidence="2" id="KW-0472">Membrane</keyword>
<name>M2XFP2_9NOCA</name>
<dbReference type="PATRIC" id="fig|1278076.4.peg.4033"/>
<gene>
    <name evidence="4" type="ORF">G352_19583</name>
</gene>
<dbReference type="Pfam" id="PF03779">
    <property type="entry name" value="SPW"/>
    <property type="match status" value="1"/>
</dbReference>
<comment type="caution">
    <text evidence="4">The sequence shown here is derived from an EMBL/GenBank/DDBJ whole genome shotgun (WGS) entry which is preliminary data.</text>
</comment>
<organism evidence="4 5">
    <name type="scientific">Rhodococcus ruber BKS 20-38</name>
    <dbReference type="NCBI Taxonomy" id="1278076"/>
    <lineage>
        <taxon>Bacteria</taxon>
        <taxon>Bacillati</taxon>
        <taxon>Actinomycetota</taxon>
        <taxon>Actinomycetes</taxon>
        <taxon>Mycobacteriales</taxon>
        <taxon>Nocardiaceae</taxon>
        <taxon>Rhodococcus</taxon>
    </lineage>
</organism>
<evidence type="ECO:0000313" key="5">
    <source>
        <dbReference type="Proteomes" id="UP000011731"/>
    </source>
</evidence>
<dbReference type="Proteomes" id="UP000011731">
    <property type="component" value="Unassembled WGS sequence"/>
</dbReference>
<accession>M2XFP2</accession>